<dbReference type="InterPro" id="IPR017900">
    <property type="entry name" value="4Fe4S_Fe_S_CS"/>
</dbReference>
<gene>
    <name evidence="5" type="primary">cprA</name>
    <name evidence="5" type="ORF">OPDIPICF_04497</name>
</gene>
<dbReference type="AlphaFoldDB" id="A0A5S9PFW7"/>
<keyword evidence="3" id="KW-0411">Iron-sulfur</keyword>
<dbReference type="Pfam" id="PF12838">
    <property type="entry name" value="Fer4_7"/>
    <property type="match status" value="1"/>
</dbReference>
<dbReference type="GO" id="GO:0016787">
    <property type="term" value="F:hydrolase activity"/>
    <property type="evidence" value="ECO:0007669"/>
    <property type="project" value="UniProtKB-KW"/>
</dbReference>
<evidence type="ECO:0000313" key="5">
    <source>
        <dbReference type="EMBL" id="CAA0102953.1"/>
    </source>
</evidence>
<organism evidence="5 6">
    <name type="scientific">BD1-7 clade bacterium</name>
    <dbReference type="NCBI Taxonomy" id="2029982"/>
    <lineage>
        <taxon>Bacteria</taxon>
        <taxon>Pseudomonadati</taxon>
        <taxon>Pseudomonadota</taxon>
        <taxon>Gammaproteobacteria</taxon>
        <taxon>Cellvibrionales</taxon>
        <taxon>Spongiibacteraceae</taxon>
        <taxon>BD1-7 clade</taxon>
    </lineage>
</organism>
<dbReference type="Proteomes" id="UP000441399">
    <property type="component" value="Unassembled WGS sequence"/>
</dbReference>
<feature type="domain" description="4Fe-4S ferredoxin-type" evidence="4">
    <location>
        <begin position="259"/>
        <end position="287"/>
    </location>
</feature>
<protein>
    <submittedName>
        <fullName evidence="5">3-chloro-4-hydroxyphenylacetate reductive dehalogenase</fullName>
        <ecNumber evidence="5">3.8.1.-</ecNumber>
    </submittedName>
</protein>
<dbReference type="Gene3D" id="3.30.70.20">
    <property type="match status" value="1"/>
</dbReference>
<evidence type="ECO:0000256" key="2">
    <source>
        <dbReference type="ARBA" id="ARBA00023004"/>
    </source>
</evidence>
<dbReference type="GO" id="GO:0046872">
    <property type="term" value="F:metal ion binding"/>
    <property type="evidence" value="ECO:0007669"/>
    <property type="project" value="UniProtKB-KW"/>
</dbReference>
<proteinExistence type="predicted"/>
<dbReference type="InterPro" id="IPR017896">
    <property type="entry name" value="4Fe4S_Fe-S-bd"/>
</dbReference>
<keyword evidence="1" id="KW-0479">Metal-binding</keyword>
<dbReference type="PROSITE" id="PS00198">
    <property type="entry name" value="4FE4S_FER_1"/>
    <property type="match status" value="1"/>
</dbReference>
<dbReference type="GO" id="GO:0051536">
    <property type="term" value="F:iron-sulfur cluster binding"/>
    <property type="evidence" value="ECO:0007669"/>
    <property type="project" value="UniProtKB-KW"/>
</dbReference>
<reference evidence="5 6" key="1">
    <citation type="submission" date="2019-11" db="EMBL/GenBank/DDBJ databases">
        <authorList>
            <person name="Holert J."/>
        </authorList>
    </citation>
    <scope>NUCLEOTIDE SEQUENCE [LARGE SCALE GENOMIC DNA]</scope>
    <source>
        <strain evidence="5">SB11_3</strain>
    </source>
</reference>
<dbReference type="PANTHER" id="PTHR42827:SF1">
    <property type="entry name" value="IRON-SULFUR CLUSTER-BINDING PROTEIN"/>
    <property type="match status" value="1"/>
</dbReference>
<keyword evidence="5" id="KW-0378">Hydrolase</keyword>
<dbReference type="EMBL" id="CACSIO010000009">
    <property type="protein sequence ID" value="CAA0102953.1"/>
    <property type="molecule type" value="Genomic_DNA"/>
</dbReference>
<accession>A0A5S9PFW7</accession>
<dbReference type="SUPFAM" id="SSF54862">
    <property type="entry name" value="4Fe-4S ferredoxins"/>
    <property type="match status" value="1"/>
</dbReference>
<name>A0A5S9PFW7_9GAMM</name>
<sequence length="362" mass="41226">MGFWIGEQHDDGYCPPTIYRWLTPKRSGNSINGLGETDKRRPTPILWHRLKHIEFKLNQLLFQSRFRPRMILQHPGIALHFLRMKRAKKRLKTAQPHPIPHVFDDTTTAVKDMAMVFGADTVGITKLRPDIVFEGYTLPEWAQTALDDGQLYVVVMAVQHDKDCFESAPSWAFSKEIANQYNQGSDLALQVAHWILDKGYRAYGHGGPEGGEFLLHPLAIEAGIGELGKHGSLINPKLGANFRIACVYTTLPLHSDVVSEFGVDDFCTKCQICTKACPPQAINESKKTVRGEEKFYVDFDKCFPYMTDHYGCGICLKECPWSREDVVEKLYRKQQKRLFSNVFDKQVLAIDETVYQPSEEVS</sequence>
<dbReference type="PANTHER" id="PTHR42827">
    <property type="entry name" value="IRON-SULFUR CLUSTER-BINDING PROTEIN-RELATED"/>
    <property type="match status" value="1"/>
</dbReference>
<evidence type="ECO:0000313" key="6">
    <source>
        <dbReference type="Proteomes" id="UP000441399"/>
    </source>
</evidence>
<evidence type="ECO:0000259" key="4">
    <source>
        <dbReference type="PROSITE" id="PS51379"/>
    </source>
</evidence>
<dbReference type="OrthoDB" id="9808559at2"/>
<dbReference type="PROSITE" id="PS51379">
    <property type="entry name" value="4FE4S_FER_2"/>
    <property type="match status" value="1"/>
</dbReference>
<dbReference type="EC" id="3.8.1.-" evidence="5"/>
<keyword evidence="6" id="KW-1185">Reference proteome</keyword>
<keyword evidence="2" id="KW-0408">Iron</keyword>
<evidence type="ECO:0000256" key="1">
    <source>
        <dbReference type="ARBA" id="ARBA00022723"/>
    </source>
</evidence>
<evidence type="ECO:0000256" key="3">
    <source>
        <dbReference type="ARBA" id="ARBA00023014"/>
    </source>
</evidence>